<evidence type="ECO:0000313" key="10">
    <source>
        <dbReference type="EMBL" id="MCE5172179.1"/>
    </source>
</evidence>
<dbReference type="SMART" id="SM00382">
    <property type="entry name" value="AAA"/>
    <property type="match status" value="1"/>
</dbReference>
<protein>
    <submittedName>
        <fullName evidence="10">ATP-binding cassette domain-containing protein</fullName>
    </submittedName>
</protein>
<dbReference type="PANTHER" id="PTHR43553">
    <property type="entry name" value="HEAVY METAL TRANSPORTER"/>
    <property type="match status" value="1"/>
</dbReference>
<evidence type="ECO:0000256" key="2">
    <source>
        <dbReference type="ARBA" id="ARBA00005417"/>
    </source>
</evidence>
<dbReference type="InterPro" id="IPR003439">
    <property type="entry name" value="ABC_transporter-like_ATP-bd"/>
</dbReference>
<proteinExistence type="inferred from homology"/>
<dbReference type="PANTHER" id="PTHR43553:SF24">
    <property type="entry name" value="ENERGY-COUPLING FACTOR TRANSPORTER ATP-BINDING PROTEIN ECFA1"/>
    <property type="match status" value="1"/>
</dbReference>
<comment type="similarity">
    <text evidence="2">Belongs to the ABC transporter superfamily.</text>
</comment>
<keyword evidence="8" id="KW-0472">Membrane</keyword>
<evidence type="ECO:0000256" key="7">
    <source>
        <dbReference type="ARBA" id="ARBA00022967"/>
    </source>
</evidence>
<evidence type="ECO:0000256" key="4">
    <source>
        <dbReference type="ARBA" id="ARBA00022475"/>
    </source>
</evidence>
<dbReference type="EMBL" id="JAJNBZ010000025">
    <property type="protein sequence ID" value="MCE5172179.1"/>
    <property type="molecule type" value="Genomic_DNA"/>
</dbReference>
<dbReference type="Gene3D" id="3.40.50.300">
    <property type="entry name" value="P-loop containing nucleotide triphosphate hydrolases"/>
    <property type="match status" value="1"/>
</dbReference>
<evidence type="ECO:0000256" key="6">
    <source>
        <dbReference type="ARBA" id="ARBA00022840"/>
    </source>
</evidence>
<dbReference type="InterPro" id="IPR015856">
    <property type="entry name" value="ABC_transpr_CbiO/EcfA_su"/>
</dbReference>
<keyword evidence="7" id="KW-1278">Translocase</keyword>
<reference evidence="10 11" key="1">
    <citation type="submission" date="2021-11" db="EMBL/GenBank/DDBJ databases">
        <title>Draft genome sequence of Paenibacillus profundus YoMME, a new Gram-positive bacteria with exoelectrogenic properties.</title>
        <authorList>
            <person name="Hubenova Y."/>
            <person name="Hubenova E."/>
            <person name="Manasiev Y."/>
            <person name="Peykov S."/>
            <person name="Mitov M."/>
        </authorList>
    </citation>
    <scope>NUCLEOTIDE SEQUENCE [LARGE SCALE GENOMIC DNA]</scope>
    <source>
        <strain evidence="10 11">YoMME</strain>
    </source>
</reference>
<dbReference type="Proteomes" id="UP001199916">
    <property type="component" value="Unassembled WGS sequence"/>
</dbReference>
<dbReference type="InterPro" id="IPR050095">
    <property type="entry name" value="ECF_ABC_transporter_ATP-bd"/>
</dbReference>
<keyword evidence="11" id="KW-1185">Reference proteome</keyword>
<dbReference type="SUPFAM" id="SSF52540">
    <property type="entry name" value="P-loop containing nucleoside triphosphate hydrolases"/>
    <property type="match status" value="1"/>
</dbReference>
<dbReference type="InterPro" id="IPR027417">
    <property type="entry name" value="P-loop_NTPase"/>
</dbReference>
<feature type="domain" description="ABC transporter" evidence="9">
    <location>
        <begin position="4"/>
        <end position="245"/>
    </location>
</feature>
<accession>A0ABS8YRE0</accession>
<name>A0ABS8YRE0_9BACL</name>
<organism evidence="10 11">
    <name type="scientific">Paenibacillus profundus</name>
    <dbReference type="NCBI Taxonomy" id="1173085"/>
    <lineage>
        <taxon>Bacteria</taxon>
        <taxon>Bacillati</taxon>
        <taxon>Bacillota</taxon>
        <taxon>Bacilli</taxon>
        <taxon>Bacillales</taxon>
        <taxon>Paenibacillaceae</taxon>
        <taxon>Paenibacillus</taxon>
    </lineage>
</organism>
<comment type="caution">
    <text evidence="10">The sequence shown here is derived from an EMBL/GenBank/DDBJ whole genome shotgun (WGS) entry which is preliminary data.</text>
</comment>
<evidence type="ECO:0000313" key="11">
    <source>
        <dbReference type="Proteomes" id="UP001199916"/>
    </source>
</evidence>
<dbReference type="RefSeq" id="WP_233698430.1">
    <property type="nucleotide sequence ID" value="NZ_JAJNBZ010000025.1"/>
</dbReference>
<dbReference type="PROSITE" id="PS00211">
    <property type="entry name" value="ABC_TRANSPORTER_1"/>
    <property type="match status" value="1"/>
</dbReference>
<keyword evidence="3" id="KW-0813">Transport</keyword>
<evidence type="ECO:0000259" key="9">
    <source>
        <dbReference type="PROSITE" id="PS50893"/>
    </source>
</evidence>
<dbReference type="GO" id="GO:0005524">
    <property type="term" value="F:ATP binding"/>
    <property type="evidence" value="ECO:0007669"/>
    <property type="project" value="UniProtKB-KW"/>
</dbReference>
<dbReference type="PROSITE" id="PS50893">
    <property type="entry name" value="ABC_TRANSPORTER_2"/>
    <property type="match status" value="1"/>
</dbReference>
<evidence type="ECO:0000256" key="8">
    <source>
        <dbReference type="ARBA" id="ARBA00023136"/>
    </source>
</evidence>
<comment type="subcellular location">
    <subcellularLocation>
        <location evidence="1">Cell membrane</location>
        <topology evidence="1">Peripheral membrane protein</topology>
    </subcellularLocation>
</comment>
<dbReference type="CDD" id="cd03225">
    <property type="entry name" value="ABC_cobalt_CbiO_domain1"/>
    <property type="match status" value="1"/>
</dbReference>
<evidence type="ECO:0000256" key="3">
    <source>
        <dbReference type="ARBA" id="ARBA00022448"/>
    </source>
</evidence>
<keyword evidence="4" id="KW-1003">Cell membrane</keyword>
<keyword evidence="6 10" id="KW-0067">ATP-binding</keyword>
<dbReference type="Pfam" id="PF00005">
    <property type="entry name" value="ABC_tran"/>
    <property type="match status" value="1"/>
</dbReference>
<sequence>MSLIEVEHLKYRYPATEKLALNDISLTAEAGELIGIVGKNTAGKTTFCQALVGLVPHFYKGAYGGSVRIGGMDVKESGVDETIRKVGIVFQNPFTQVTGSKLTVYEEIAFGLEHLGIARQDMMERIDHALHLLDIEAYKDRAPFDLSGGQMQRMAIASVIAMRPQVIVLDEPTSQLDPQGSEEVFRAIQSLSREGITVILAEHKMEKLAAYADRIALLHEGMLIDYDTPSRVFSRSDLAEYGVEAPIYTRVCQAIGFRMLDMDTYPVTLEEAQAAYEAQHSAISASSQEEQGGRYD</sequence>
<evidence type="ECO:0000256" key="1">
    <source>
        <dbReference type="ARBA" id="ARBA00004202"/>
    </source>
</evidence>
<dbReference type="InterPro" id="IPR017871">
    <property type="entry name" value="ABC_transporter-like_CS"/>
</dbReference>
<evidence type="ECO:0000256" key="5">
    <source>
        <dbReference type="ARBA" id="ARBA00022741"/>
    </source>
</evidence>
<dbReference type="InterPro" id="IPR003593">
    <property type="entry name" value="AAA+_ATPase"/>
</dbReference>
<keyword evidence="5" id="KW-0547">Nucleotide-binding</keyword>
<gene>
    <name evidence="10" type="ORF">LQV63_23130</name>
</gene>